<feature type="domain" description="Phosphoribosylglycinamide synthetase N-terminal" evidence="8">
    <location>
        <begin position="4"/>
        <end position="105"/>
    </location>
</feature>
<dbReference type="GO" id="GO:0005524">
    <property type="term" value="F:ATP binding"/>
    <property type="evidence" value="ECO:0007669"/>
    <property type="project" value="UniProtKB-KW"/>
</dbReference>
<dbReference type="GO" id="GO:0006164">
    <property type="term" value="P:purine nucleotide biosynthetic process"/>
    <property type="evidence" value="ECO:0007669"/>
    <property type="project" value="UniProtKB-KW"/>
</dbReference>
<dbReference type="SUPFAM" id="SSF56059">
    <property type="entry name" value="Glutathione synthetase ATP-binding domain-like"/>
    <property type="match status" value="1"/>
</dbReference>
<evidence type="ECO:0000256" key="5">
    <source>
        <dbReference type="ARBA" id="ARBA00022840"/>
    </source>
</evidence>
<evidence type="ECO:0000256" key="3">
    <source>
        <dbReference type="ARBA" id="ARBA00022741"/>
    </source>
</evidence>
<keyword evidence="5" id="KW-0067">ATP-binding</keyword>
<evidence type="ECO:0000256" key="6">
    <source>
        <dbReference type="ARBA" id="ARBA00023211"/>
    </source>
</evidence>
<dbReference type="GO" id="GO:0046872">
    <property type="term" value="F:metal ion binding"/>
    <property type="evidence" value="ECO:0007669"/>
    <property type="project" value="UniProtKB-KW"/>
</dbReference>
<dbReference type="Pfam" id="PF02844">
    <property type="entry name" value="GARS_N"/>
    <property type="match status" value="1"/>
</dbReference>
<keyword evidence="1" id="KW-0436">Ligase</keyword>
<protein>
    <submittedName>
        <fullName evidence="9">CSON011419 protein</fullName>
    </submittedName>
</protein>
<keyword evidence="6" id="KW-0464">Manganese</keyword>
<evidence type="ECO:0000259" key="7">
    <source>
        <dbReference type="Pfam" id="PF01071"/>
    </source>
</evidence>
<reference evidence="9" key="1">
    <citation type="submission" date="2018-07" db="EMBL/GenBank/DDBJ databases">
        <authorList>
            <person name="Quirk P.G."/>
            <person name="Krulwich T.A."/>
        </authorList>
    </citation>
    <scope>NUCLEOTIDE SEQUENCE</scope>
</reference>
<organism evidence="9">
    <name type="scientific">Culicoides sonorensis</name>
    <name type="common">Biting midge</name>
    <dbReference type="NCBI Taxonomy" id="179676"/>
    <lineage>
        <taxon>Eukaryota</taxon>
        <taxon>Metazoa</taxon>
        <taxon>Ecdysozoa</taxon>
        <taxon>Arthropoda</taxon>
        <taxon>Hexapoda</taxon>
        <taxon>Insecta</taxon>
        <taxon>Pterygota</taxon>
        <taxon>Neoptera</taxon>
        <taxon>Endopterygota</taxon>
        <taxon>Diptera</taxon>
        <taxon>Nematocera</taxon>
        <taxon>Chironomoidea</taxon>
        <taxon>Ceratopogonidae</taxon>
        <taxon>Ceratopogoninae</taxon>
        <taxon>Culicoides</taxon>
        <taxon>Monoculicoides</taxon>
    </lineage>
</organism>
<dbReference type="InterPro" id="IPR016185">
    <property type="entry name" value="PreATP-grasp_dom_sf"/>
</dbReference>
<dbReference type="GO" id="GO:0009113">
    <property type="term" value="P:purine nucleobase biosynthetic process"/>
    <property type="evidence" value="ECO:0007669"/>
    <property type="project" value="InterPro"/>
</dbReference>
<dbReference type="InterPro" id="IPR020561">
    <property type="entry name" value="PRibGlycinamid_synth_ATP-grasp"/>
</dbReference>
<evidence type="ECO:0000256" key="2">
    <source>
        <dbReference type="ARBA" id="ARBA00022723"/>
    </source>
</evidence>
<dbReference type="InterPro" id="IPR020562">
    <property type="entry name" value="PRibGlycinamide_synth_N"/>
</dbReference>
<sequence>MTKKLLVIGNGGREHAICWKLSKSIKVKQIFALPGSPGISQVSKTSCVEDVKPNDFRAIVQFCKTNSIDLVVVGPEEPLANGLADVLHDANILCFGPCRAGAAIEASKDWAKSFMVRHGIPTAKYRSFTNSNEAKAFIKKKYESRVSNKACSLT</sequence>
<gene>
    <name evidence="9" type="primary">CSON011419</name>
</gene>
<dbReference type="PANTHER" id="PTHR43472">
    <property type="entry name" value="PHOSPHORIBOSYLAMINE--GLYCINE LIGASE"/>
    <property type="match status" value="1"/>
</dbReference>
<feature type="domain" description="Phosphoribosylglycinamide synthetase ATP-grasp (A)" evidence="7">
    <location>
        <begin position="106"/>
        <end position="150"/>
    </location>
</feature>
<keyword evidence="2" id="KW-0479">Metal-binding</keyword>
<name>A0A336M7D6_CULSO</name>
<dbReference type="Pfam" id="PF01071">
    <property type="entry name" value="GARS_A"/>
    <property type="match status" value="1"/>
</dbReference>
<dbReference type="SUPFAM" id="SSF52440">
    <property type="entry name" value="PreATP-grasp domain"/>
    <property type="match status" value="1"/>
</dbReference>
<proteinExistence type="predicted"/>
<dbReference type="Gene3D" id="3.40.50.20">
    <property type="match status" value="1"/>
</dbReference>
<dbReference type="EMBL" id="UFQT01000499">
    <property type="protein sequence ID" value="SSX24779.1"/>
    <property type="molecule type" value="Genomic_DNA"/>
</dbReference>
<evidence type="ECO:0000256" key="4">
    <source>
        <dbReference type="ARBA" id="ARBA00022755"/>
    </source>
</evidence>
<keyword evidence="4" id="KW-0658">Purine biosynthesis</keyword>
<evidence type="ECO:0000313" key="9">
    <source>
        <dbReference type="EMBL" id="SSX24779.1"/>
    </source>
</evidence>
<accession>A0A336M7D6</accession>
<dbReference type="GO" id="GO:0004637">
    <property type="term" value="F:phosphoribosylamine-glycine ligase activity"/>
    <property type="evidence" value="ECO:0007669"/>
    <property type="project" value="InterPro"/>
</dbReference>
<dbReference type="InterPro" id="IPR000115">
    <property type="entry name" value="PRibGlycinamide_synth"/>
</dbReference>
<keyword evidence="3" id="KW-0547">Nucleotide-binding</keyword>
<dbReference type="FunFam" id="3.40.50.20:FF:000006">
    <property type="entry name" value="Phosphoribosylamine--glycine ligase, chloroplastic"/>
    <property type="match status" value="1"/>
</dbReference>
<evidence type="ECO:0000259" key="8">
    <source>
        <dbReference type="Pfam" id="PF02844"/>
    </source>
</evidence>
<dbReference type="VEuPathDB" id="VectorBase:CSON011419"/>
<dbReference type="AlphaFoldDB" id="A0A336M7D6"/>
<evidence type="ECO:0000256" key="1">
    <source>
        <dbReference type="ARBA" id="ARBA00022598"/>
    </source>
</evidence>
<dbReference type="PANTHER" id="PTHR43472:SF1">
    <property type="entry name" value="PHOSPHORIBOSYLAMINE--GLYCINE LIGASE, CHLOROPLASTIC"/>
    <property type="match status" value="1"/>
</dbReference>